<keyword evidence="2" id="KW-0238">DNA-binding</keyword>
<dbReference type="InterPro" id="IPR010994">
    <property type="entry name" value="RuvA_2-like"/>
</dbReference>
<proteinExistence type="predicted"/>
<keyword evidence="3" id="KW-1185">Reference proteome</keyword>
<dbReference type="InterPro" id="IPR004509">
    <property type="entry name" value="Competence_ComEA_HhH"/>
</dbReference>
<organism evidence="2 3">
    <name type="scientific">Lysobacter brunescens</name>
    <dbReference type="NCBI Taxonomy" id="262323"/>
    <lineage>
        <taxon>Bacteria</taxon>
        <taxon>Pseudomonadati</taxon>
        <taxon>Pseudomonadota</taxon>
        <taxon>Gammaproteobacteria</taxon>
        <taxon>Lysobacterales</taxon>
        <taxon>Lysobacteraceae</taxon>
        <taxon>Lysobacter</taxon>
    </lineage>
</organism>
<reference evidence="3" key="1">
    <citation type="journal article" date="2019" name="Int. J. Syst. Evol. Microbiol.">
        <title>The Global Catalogue of Microorganisms (GCM) 10K type strain sequencing project: providing services to taxonomists for standard genome sequencing and annotation.</title>
        <authorList>
            <consortium name="The Broad Institute Genomics Platform"/>
            <consortium name="The Broad Institute Genome Sequencing Center for Infectious Disease"/>
            <person name="Wu L."/>
            <person name="Ma J."/>
        </authorList>
    </citation>
    <scope>NUCLEOTIDE SEQUENCE [LARGE SCALE GENOMIC DNA]</scope>
    <source>
        <strain evidence="3">CCUG 55585</strain>
    </source>
</reference>
<name>A0ABW2YI49_9GAMM</name>
<dbReference type="NCBIfam" id="TIGR00426">
    <property type="entry name" value="competence protein ComEA helix-hairpin-helix repeat region"/>
    <property type="match status" value="1"/>
</dbReference>
<dbReference type="GO" id="GO:0003677">
    <property type="term" value="F:DNA binding"/>
    <property type="evidence" value="ECO:0007669"/>
    <property type="project" value="UniProtKB-KW"/>
</dbReference>
<dbReference type="PANTHER" id="PTHR21180">
    <property type="entry name" value="ENDONUCLEASE/EXONUCLEASE/PHOSPHATASE FAMILY DOMAIN-CONTAINING PROTEIN 1"/>
    <property type="match status" value="1"/>
</dbReference>
<gene>
    <name evidence="2" type="ORF">ACFQ0E_11335</name>
</gene>
<dbReference type="PANTHER" id="PTHR21180:SF32">
    <property type="entry name" value="ENDONUCLEASE_EXONUCLEASE_PHOSPHATASE FAMILY DOMAIN-CONTAINING PROTEIN 1"/>
    <property type="match status" value="1"/>
</dbReference>
<dbReference type="InterPro" id="IPR051675">
    <property type="entry name" value="Endo/Exo/Phosphatase_dom_1"/>
</dbReference>
<keyword evidence="1" id="KW-0732">Signal</keyword>
<sequence>MNLFNTARILATAALSLGLSLGALAAEKVNINSADAATLDRVLVNVGPAKAEAIVAYRKQNGPFRSAEQLAQVDGIGLKTVERNRELIMVGGAAPAARPAAAAGKAPAVVAAPKKR</sequence>
<dbReference type="EMBL" id="JBHTIF010000001">
    <property type="protein sequence ID" value="MFD0726184.1"/>
    <property type="molecule type" value="Genomic_DNA"/>
</dbReference>
<feature type="chain" id="PRO_5046754064" evidence="1">
    <location>
        <begin position="26"/>
        <end position="116"/>
    </location>
</feature>
<evidence type="ECO:0000313" key="2">
    <source>
        <dbReference type="EMBL" id="MFD0726184.1"/>
    </source>
</evidence>
<dbReference type="SUPFAM" id="SSF47781">
    <property type="entry name" value="RuvA domain 2-like"/>
    <property type="match status" value="1"/>
</dbReference>
<accession>A0ABW2YI49</accession>
<comment type="caution">
    <text evidence="2">The sequence shown here is derived from an EMBL/GenBank/DDBJ whole genome shotgun (WGS) entry which is preliminary data.</text>
</comment>
<dbReference type="RefSeq" id="WP_386823740.1">
    <property type="nucleotide sequence ID" value="NZ_JBHTIF010000001.1"/>
</dbReference>
<protein>
    <submittedName>
        <fullName evidence="2">ComEA family DNA-binding protein</fullName>
    </submittedName>
</protein>
<evidence type="ECO:0000313" key="3">
    <source>
        <dbReference type="Proteomes" id="UP001597110"/>
    </source>
</evidence>
<feature type="signal peptide" evidence="1">
    <location>
        <begin position="1"/>
        <end position="25"/>
    </location>
</feature>
<dbReference type="Proteomes" id="UP001597110">
    <property type="component" value="Unassembled WGS sequence"/>
</dbReference>
<dbReference type="Pfam" id="PF12836">
    <property type="entry name" value="HHH_3"/>
    <property type="match status" value="1"/>
</dbReference>
<evidence type="ECO:0000256" key="1">
    <source>
        <dbReference type="SAM" id="SignalP"/>
    </source>
</evidence>
<dbReference type="Gene3D" id="1.10.150.280">
    <property type="entry name" value="AF1531-like domain"/>
    <property type="match status" value="1"/>
</dbReference>